<dbReference type="AlphaFoldDB" id="A0A915K4R8"/>
<keyword evidence="1" id="KW-1185">Reference proteome</keyword>
<evidence type="ECO:0000313" key="1">
    <source>
        <dbReference type="Proteomes" id="UP000887565"/>
    </source>
</evidence>
<sequence>MLTMCATNGAKLKCSYFEQMTIRCYFLTDPFYLGRCSYGRCRKLASRLTQRIAIYHFLFEQRW</sequence>
<proteinExistence type="predicted"/>
<accession>A0A915K4R8</accession>
<reference evidence="2" key="1">
    <citation type="submission" date="2022-11" db="UniProtKB">
        <authorList>
            <consortium name="WormBaseParasite"/>
        </authorList>
    </citation>
    <scope>IDENTIFICATION</scope>
</reference>
<organism evidence="1 2">
    <name type="scientific">Romanomermis culicivorax</name>
    <name type="common">Nematode worm</name>
    <dbReference type="NCBI Taxonomy" id="13658"/>
    <lineage>
        <taxon>Eukaryota</taxon>
        <taxon>Metazoa</taxon>
        <taxon>Ecdysozoa</taxon>
        <taxon>Nematoda</taxon>
        <taxon>Enoplea</taxon>
        <taxon>Dorylaimia</taxon>
        <taxon>Mermithida</taxon>
        <taxon>Mermithoidea</taxon>
        <taxon>Mermithidae</taxon>
        <taxon>Romanomermis</taxon>
    </lineage>
</organism>
<dbReference type="WBParaSite" id="nRc.2.0.1.t33194-RA">
    <property type="protein sequence ID" value="nRc.2.0.1.t33194-RA"/>
    <property type="gene ID" value="nRc.2.0.1.g33194"/>
</dbReference>
<name>A0A915K4R8_ROMCU</name>
<dbReference type="Proteomes" id="UP000887565">
    <property type="component" value="Unplaced"/>
</dbReference>
<protein>
    <submittedName>
        <fullName evidence="2">Uncharacterized protein</fullName>
    </submittedName>
</protein>
<evidence type="ECO:0000313" key="2">
    <source>
        <dbReference type="WBParaSite" id="nRc.2.0.1.t33194-RA"/>
    </source>
</evidence>